<dbReference type="EMBL" id="PPEA01000300">
    <property type="protein sequence ID" value="PQM47678.1"/>
    <property type="molecule type" value="Genomic_DNA"/>
</dbReference>
<dbReference type="CDD" id="cd00085">
    <property type="entry name" value="HNHc"/>
    <property type="match status" value="1"/>
</dbReference>
<accession>A0A1S1NC30</accession>
<sequence>MFDVGIPDLDELADADDTMLAVSITGWDRIEAAASARRLAAIAELVHRRTDNAGHSAWACDDWDAAAAEVAAALNLSHGKASGQMYLATALRDRLPRVAEAFAEGMLSTKLVSTIAWHTQLIKDDEALALVDKSLARDAVRYGPLSANKTAQAIDAIIDQYDPGALRHARAYARSRDVVVDNNNTRDGVTPIWGNLYAHDATVLDRRLMQMAHEVCDDDPRTIAQRRADALGVLAAGGDRLVCGCGNAECPMAAGDSSPTSNVLVHVLAEEAALETPVDPYNSGEGPPSRPITPDMTLAEALAPDPEPDPPAVKSPPALILGETMMPAPLLAEMIRNGATVRPLRIPDPDSPPESGYRPSTALADFIRCRDLTCRFPGCDRPAEFCDLDHTIPYDLGGLTHPSNLKALCRKHHLLKTFWAGWRDRQYPDGSVVWTSPSGQTYTTYPGSRLLFPRLCTPTGELPTPPPTQPDTGYCRGLAMPLRKRTRAQDRSRRIRAERALNAAHIAERNEPPPF</sequence>
<feature type="domain" description="HNH nuclease" evidence="1">
    <location>
        <begin position="362"/>
        <end position="414"/>
    </location>
</feature>
<comment type="caution">
    <text evidence="2">The sequence shown here is derived from an EMBL/GenBank/DDBJ whole genome shotgun (WGS) entry which is preliminary data.</text>
</comment>
<dbReference type="SMART" id="SM00507">
    <property type="entry name" value="HNHc"/>
    <property type="match status" value="1"/>
</dbReference>
<dbReference type="Proteomes" id="UP000179734">
    <property type="component" value="Unassembled WGS sequence"/>
</dbReference>
<dbReference type="InterPro" id="IPR003615">
    <property type="entry name" value="HNH_nuc"/>
</dbReference>
<organism evidence="2 4">
    <name type="scientific">Mycobacterium talmoniae</name>
    <dbReference type="NCBI Taxonomy" id="1858794"/>
    <lineage>
        <taxon>Bacteria</taxon>
        <taxon>Bacillati</taxon>
        <taxon>Actinomycetota</taxon>
        <taxon>Actinomycetes</taxon>
        <taxon>Mycobacteriales</taxon>
        <taxon>Mycobacteriaceae</taxon>
        <taxon>Mycobacterium</taxon>
    </lineage>
</organism>
<name>A0A1S1NC30_9MYCO</name>
<evidence type="ECO:0000313" key="3">
    <source>
        <dbReference type="EMBL" id="PQM47678.1"/>
    </source>
</evidence>
<evidence type="ECO:0000259" key="1">
    <source>
        <dbReference type="SMART" id="SM00507"/>
    </source>
</evidence>
<gene>
    <name evidence="2" type="ORF">BKN37_16505</name>
    <name evidence="3" type="ORF">C1Y40_02114</name>
</gene>
<keyword evidence="4" id="KW-1185">Reference proteome</keyword>
<dbReference type="Pfam" id="PF02720">
    <property type="entry name" value="DUF222"/>
    <property type="match status" value="1"/>
</dbReference>
<proteinExistence type="predicted"/>
<dbReference type="InterPro" id="IPR003870">
    <property type="entry name" value="DUF222"/>
</dbReference>
<evidence type="ECO:0000313" key="2">
    <source>
        <dbReference type="EMBL" id="OHV01771.1"/>
    </source>
</evidence>
<dbReference type="EMBL" id="MLQM01000094">
    <property type="protein sequence ID" value="OHV01771.1"/>
    <property type="molecule type" value="Genomic_DNA"/>
</dbReference>
<evidence type="ECO:0000313" key="4">
    <source>
        <dbReference type="Proteomes" id="UP000179734"/>
    </source>
</evidence>
<dbReference type="Gene3D" id="1.10.30.50">
    <property type="match status" value="1"/>
</dbReference>
<dbReference type="RefSeq" id="WP_071027776.1">
    <property type="nucleotide sequence ID" value="NZ_MLQM01000094.1"/>
</dbReference>
<dbReference type="Proteomes" id="UP000238296">
    <property type="component" value="Unassembled WGS sequence"/>
</dbReference>
<dbReference type="AlphaFoldDB" id="A0A1S1NC30"/>
<reference evidence="2 4" key="1">
    <citation type="submission" date="2016-10" db="EMBL/GenBank/DDBJ databases">
        <title>Genome sequence of Mycobacterium talmonii.</title>
        <authorList>
            <person name="Greninger A.L."/>
            <person name="Elliott B."/>
            <person name="Vasireddy S."/>
            <person name="Vasireddy R."/>
        </authorList>
    </citation>
    <scope>NUCLEOTIDE SEQUENCE [LARGE SCALE GENOMIC DNA]</scope>
    <source>
        <strain evidence="2">MO-5499</strain>
        <strain evidence="4">NE-TNMC-100812</strain>
    </source>
</reference>
<protein>
    <recommendedName>
        <fullName evidence="1">HNH nuclease domain-containing protein</fullName>
    </recommendedName>
</protein>
<reference evidence="3 5" key="2">
    <citation type="journal article" date="2017" name="Int. J. Syst. Evol. Microbiol.">
        <title>Mycobacterium talmoniae sp. nov., a slowly growing mycobacterium isolated from human respiratory samples.</title>
        <authorList>
            <person name="Davidson R.M."/>
            <person name="DeGroote M.A."/>
            <person name="Marola J.L."/>
            <person name="Buss S."/>
            <person name="Jones V."/>
            <person name="McNeil M.R."/>
            <person name="Freifeld A.G."/>
            <person name="Elaine Epperson L."/>
            <person name="Hasan N.A."/>
            <person name="Jackson M."/>
            <person name="Iwen P.C."/>
            <person name="Salfinger M."/>
            <person name="Strong M."/>
        </authorList>
    </citation>
    <scope>NUCLEOTIDE SEQUENCE [LARGE SCALE GENOMIC DNA]</scope>
    <source>
        <strain evidence="3 5">ATCC BAA-2683</strain>
    </source>
</reference>
<reference evidence="3" key="3">
    <citation type="submission" date="2018-01" db="EMBL/GenBank/DDBJ databases">
        <authorList>
            <person name="Gaut B.S."/>
            <person name="Morton B.R."/>
            <person name="Clegg M.T."/>
            <person name="Duvall M.R."/>
        </authorList>
    </citation>
    <scope>NUCLEOTIDE SEQUENCE</scope>
    <source>
        <strain evidence="3">ATCC BAA-2683</strain>
    </source>
</reference>
<evidence type="ECO:0000313" key="5">
    <source>
        <dbReference type="Proteomes" id="UP000238296"/>
    </source>
</evidence>